<sequence>MDTFALGNISWQACSPVATDATRTKTRTSIPRSLRAHSRELFSPLSQAQAGAPARCALFSKPRPFVSRQGRCVVPKATQDEASKMDQVASDDEEEVLDHLMLTFAALQQGSRLAIEDLVVTSAYLYQKGVSIPALRMQLQLRSLTKSSKVATEDQDRLVGEVAMVMLTLQELGMQSSLGVDWKPVGEAGGEDTEMIGFQNFVRFMLGRIENEGLTEQTLIMEQSMLTQEEQMELAKQPVALYMRQNSRLVLRAWTAMVDSSLLEAPLSPSQTRDLTFAFIAGMNGDINAVGSFVQQSTALLRESPLNDIMAQIPPEDLLLEGQLIPLGTAGNATSEVFNHDLLNQWFMVVYITMDMSGAICSQGMGGPRLEDDIVDFVINTMRLAQEKDLEQEQEQDAQPKKELEEGWVLDPFISGSSAAMVVMKQQTYLVELTMEYIRNSTEDATCTVD</sequence>
<dbReference type="Proteomes" id="UP001190700">
    <property type="component" value="Unassembled WGS sequence"/>
</dbReference>
<keyword evidence="2" id="KW-1185">Reference proteome</keyword>
<protein>
    <submittedName>
        <fullName evidence="1">Uncharacterized protein</fullName>
    </submittedName>
</protein>
<evidence type="ECO:0000313" key="1">
    <source>
        <dbReference type="EMBL" id="KAK3286711.1"/>
    </source>
</evidence>
<name>A0AAE0LIK1_9CHLO</name>
<evidence type="ECO:0000313" key="2">
    <source>
        <dbReference type="Proteomes" id="UP001190700"/>
    </source>
</evidence>
<gene>
    <name evidence="1" type="ORF">CYMTET_5753</name>
</gene>
<accession>A0AAE0LIK1</accession>
<reference evidence="1 2" key="1">
    <citation type="journal article" date="2015" name="Genome Biol. Evol.">
        <title>Comparative Genomics of a Bacterivorous Green Alga Reveals Evolutionary Causalities and Consequences of Phago-Mixotrophic Mode of Nutrition.</title>
        <authorList>
            <person name="Burns J.A."/>
            <person name="Paasch A."/>
            <person name="Narechania A."/>
            <person name="Kim E."/>
        </authorList>
    </citation>
    <scope>NUCLEOTIDE SEQUENCE [LARGE SCALE GENOMIC DNA]</scope>
    <source>
        <strain evidence="1 2">PLY_AMNH</strain>
    </source>
</reference>
<comment type="caution">
    <text evidence="1">The sequence shown here is derived from an EMBL/GenBank/DDBJ whole genome shotgun (WGS) entry which is preliminary data.</text>
</comment>
<organism evidence="1 2">
    <name type="scientific">Cymbomonas tetramitiformis</name>
    <dbReference type="NCBI Taxonomy" id="36881"/>
    <lineage>
        <taxon>Eukaryota</taxon>
        <taxon>Viridiplantae</taxon>
        <taxon>Chlorophyta</taxon>
        <taxon>Pyramimonadophyceae</taxon>
        <taxon>Pyramimonadales</taxon>
        <taxon>Pyramimonadaceae</taxon>
        <taxon>Cymbomonas</taxon>
    </lineage>
</organism>
<proteinExistence type="predicted"/>
<dbReference type="AlphaFoldDB" id="A0AAE0LIK1"/>
<dbReference type="EMBL" id="LGRX02001177">
    <property type="protein sequence ID" value="KAK3286711.1"/>
    <property type="molecule type" value="Genomic_DNA"/>
</dbReference>